<dbReference type="AlphaFoldDB" id="A0AAU8ICT7"/>
<sequence length="399" mass="45946">MNWSVEDRNRRMQSLFYLLGVAVFFIGFLRFMPFLLFIGLFFIVLGYTSEKYMLYLTRHLMLINKKTDTRLSIGENGELTLMFTNTSRLPFFSIQGELEIDAIAEFRESTHEHPQSCTFTFSIPAGKTISITCPITAISRGTARIRSFQLTCEDPLHICRVLLRPNELIRNRLIIYPKPLPVANVSQLRPRHPGFDPAAHALFHDDTAPSGTRDYLTSDPFRYIHWKASARSGRLQTKVFEKVAHLSWCFVFLTDPGNTANRTTDDFEKRISATAYMTKFSCQNQISYSIYCNNKPMGKKIITELEEGHGTAQLRKAWEFLAFMQKWQIKAPVDQSMRAIDQVLSRPQTLFIMDWDRLSENSPYLLKWLNFGHVVFFLHIEGDALFFSTVPASGGEMSV</sequence>
<organism evidence="2">
    <name type="scientific">Sporolactobacillus sp. Y61</name>
    <dbReference type="NCBI Taxonomy" id="3160863"/>
    <lineage>
        <taxon>Bacteria</taxon>
        <taxon>Bacillati</taxon>
        <taxon>Bacillota</taxon>
        <taxon>Bacilli</taxon>
        <taxon>Bacillales</taxon>
        <taxon>Sporolactobacillaceae</taxon>
        <taxon>Sporolactobacillus</taxon>
    </lineage>
</organism>
<keyword evidence="1" id="KW-1133">Transmembrane helix</keyword>
<evidence type="ECO:0000313" key="2">
    <source>
        <dbReference type="EMBL" id="XCJ16105.1"/>
    </source>
</evidence>
<keyword evidence="1" id="KW-0472">Membrane</keyword>
<reference evidence="2" key="1">
    <citation type="submission" date="2024-06" db="EMBL/GenBank/DDBJ databases">
        <authorList>
            <person name="Fan A."/>
            <person name="Zhang F.Y."/>
            <person name="Zhang L."/>
        </authorList>
    </citation>
    <scope>NUCLEOTIDE SEQUENCE</scope>
    <source>
        <strain evidence="2">Y61</strain>
    </source>
</reference>
<proteinExistence type="predicted"/>
<name>A0AAU8ICT7_9BACL</name>
<dbReference type="RefSeq" id="WP_353947743.1">
    <property type="nucleotide sequence ID" value="NZ_CP159510.1"/>
</dbReference>
<protein>
    <submittedName>
        <fullName evidence="2">DUF58 domain-containing protein</fullName>
    </submittedName>
</protein>
<keyword evidence="1" id="KW-0812">Transmembrane</keyword>
<accession>A0AAU8ICT7</accession>
<dbReference type="EMBL" id="CP159510">
    <property type="protein sequence ID" value="XCJ16105.1"/>
    <property type="molecule type" value="Genomic_DNA"/>
</dbReference>
<dbReference type="PANTHER" id="PTHR34351:SF2">
    <property type="entry name" value="DUF58 DOMAIN-CONTAINING PROTEIN"/>
    <property type="match status" value="1"/>
</dbReference>
<dbReference type="PANTHER" id="PTHR34351">
    <property type="entry name" value="SLR1927 PROTEIN-RELATED"/>
    <property type="match status" value="1"/>
</dbReference>
<evidence type="ECO:0000256" key="1">
    <source>
        <dbReference type="SAM" id="Phobius"/>
    </source>
</evidence>
<feature type="transmembrane region" description="Helical" evidence="1">
    <location>
        <begin position="15"/>
        <end position="48"/>
    </location>
</feature>
<gene>
    <name evidence="2" type="ORF">ABNN70_10425</name>
</gene>